<keyword evidence="7" id="KW-1185">Reference proteome</keyword>
<dbReference type="PROSITE" id="PS51473">
    <property type="entry name" value="GNK2"/>
    <property type="match status" value="1"/>
</dbReference>
<name>A0AAV5LYP9_9ROSI</name>
<keyword evidence="4" id="KW-1133">Transmembrane helix</keyword>
<keyword evidence="4" id="KW-0472">Membrane</keyword>
<evidence type="ECO:0000259" key="5">
    <source>
        <dbReference type="PROSITE" id="PS51473"/>
    </source>
</evidence>
<evidence type="ECO:0000256" key="2">
    <source>
        <dbReference type="ARBA" id="ARBA00022737"/>
    </source>
</evidence>
<evidence type="ECO:0000256" key="3">
    <source>
        <dbReference type="SAM" id="MobiDB-lite"/>
    </source>
</evidence>
<keyword evidence="4" id="KW-0812">Transmembrane</keyword>
<dbReference type="AlphaFoldDB" id="A0AAV5LYP9"/>
<proteinExistence type="predicted"/>
<dbReference type="FunFam" id="3.30.430.20:FF:000002">
    <property type="entry name" value="Cysteine-rich receptor-like protein kinase 10"/>
    <property type="match status" value="1"/>
</dbReference>
<evidence type="ECO:0000256" key="4">
    <source>
        <dbReference type="SAM" id="Phobius"/>
    </source>
</evidence>
<feature type="region of interest" description="Disordered" evidence="3">
    <location>
        <begin position="122"/>
        <end position="146"/>
    </location>
</feature>
<dbReference type="InterPro" id="IPR002902">
    <property type="entry name" value="GNK2"/>
</dbReference>
<keyword evidence="1" id="KW-0732">Signal</keyword>
<dbReference type="Pfam" id="PF01657">
    <property type="entry name" value="Stress-antifung"/>
    <property type="match status" value="1"/>
</dbReference>
<evidence type="ECO:0000313" key="6">
    <source>
        <dbReference type="EMBL" id="GKV42317.1"/>
    </source>
</evidence>
<accession>A0AAV5LYP9</accession>
<dbReference type="Proteomes" id="UP001054252">
    <property type="component" value="Unassembled WGS sequence"/>
</dbReference>
<comment type="caution">
    <text evidence="6">The sequence shown here is derived from an EMBL/GenBank/DDBJ whole genome shotgun (WGS) entry which is preliminary data.</text>
</comment>
<dbReference type="EMBL" id="BPVZ01000157">
    <property type="protein sequence ID" value="GKV42317.1"/>
    <property type="molecule type" value="Genomic_DNA"/>
</dbReference>
<dbReference type="CDD" id="cd23509">
    <property type="entry name" value="Gnk2-like"/>
    <property type="match status" value="1"/>
</dbReference>
<dbReference type="PANTHER" id="PTHR32099:SF51">
    <property type="entry name" value="CYSTEINE-RICH RECEPTOR-LIKE PROTEIN KINASE 25 ISOFORM X1"/>
    <property type="match status" value="1"/>
</dbReference>
<gene>
    <name evidence="6" type="ORF">SLEP1_g49727</name>
</gene>
<sequence>METDPLGEIWSLNNETDADGFYRNLSFLLKNLSNSAATGGPTLKYAAGVTKVSVSPSGIYALVQCTPDLSKQNCSDCLEKAMADERMKNYCYNRSGCRILQPSCNLRYEIGQFFDGEYVTVDAPSSPPPPEGNENNPNEKSGVAAEGSNTTRTIIISVVTSVIASLFGSLSLILCI</sequence>
<dbReference type="Gene3D" id="3.30.430.20">
    <property type="entry name" value="Gnk2 domain, C-X8-C-X2-C motif"/>
    <property type="match status" value="1"/>
</dbReference>
<dbReference type="InterPro" id="IPR038408">
    <property type="entry name" value="GNK2_sf"/>
</dbReference>
<reference evidence="6 7" key="1">
    <citation type="journal article" date="2021" name="Commun. Biol.">
        <title>The genome of Shorea leprosula (Dipterocarpaceae) highlights the ecological relevance of drought in aseasonal tropical rainforests.</title>
        <authorList>
            <person name="Ng K.K.S."/>
            <person name="Kobayashi M.J."/>
            <person name="Fawcett J.A."/>
            <person name="Hatakeyama M."/>
            <person name="Paape T."/>
            <person name="Ng C.H."/>
            <person name="Ang C.C."/>
            <person name="Tnah L.H."/>
            <person name="Lee C.T."/>
            <person name="Nishiyama T."/>
            <person name="Sese J."/>
            <person name="O'Brien M.J."/>
            <person name="Copetti D."/>
            <person name="Mohd Noor M.I."/>
            <person name="Ong R.C."/>
            <person name="Putra M."/>
            <person name="Sireger I.Z."/>
            <person name="Indrioko S."/>
            <person name="Kosugi Y."/>
            <person name="Izuno A."/>
            <person name="Isagi Y."/>
            <person name="Lee S.L."/>
            <person name="Shimizu K.K."/>
        </authorList>
    </citation>
    <scope>NUCLEOTIDE SEQUENCE [LARGE SCALE GENOMIC DNA]</scope>
    <source>
        <strain evidence="6">214</strain>
    </source>
</reference>
<dbReference type="PANTHER" id="PTHR32099">
    <property type="entry name" value="CYSTEINE-RICH REPEAT SECRETORY PROTEIN"/>
    <property type="match status" value="1"/>
</dbReference>
<organism evidence="6 7">
    <name type="scientific">Rubroshorea leprosula</name>
    <dbReference type="NCBI Taxonomy" id="152421"/>
    <lineage>
        <taxon>Eukaryota</taxon>
        <taxon>Viridiplantae</taxon>
        <taxon>Streptophyta</taxon>
        <taxon>Embryophyta</taxon>
        <taxon>Tracheophyta</taxon>
        <taxon>Spermatophyta</taxon>
        <taxon>Magnoliopsida</taxon>
        <taxon>eudicotyledons</taxon>
        <taxon>Gunneridae</taxon>
        <taxon>Pentapetalae</taxon>
        <taxon>rosids</taxon>
        <taxon>malvids</taxon>
        <taxon>Malvales</taxon>
        <taxon>Dipterocarpaceae</taxon>
        <taxon>Rubroshorea</taxon>
    </lineage>
</organism>
<evidence type="ECO:0000256" key="1">
    <source>
        <dbReference type="ARBA" id="ARBA00022729"/>
    </source>
</evidence>
<evidence type="ECO:0000313" key="7">
    <source>
        <dbReference type="Proteomes" id="UP001054252"/>
    </source>
</evidence>
<feature type="transmembrane region" description="Helical" evidence="4">
    <location>
        <begin position="154"/>
        <end position="175"/>
    </location>
</feature>
<keyword evidence="2" id="KW-0677">Repeat</keyword>
<protein>
    <recommendedName>
        <fullName evidence="5">Gnk2-homologous domain-containing protein</fullName>
    </recommendedName>
</protein>
<feature type="compositionally biased region" description="Low complexity" evidence="3">
    <location>
        <begin position="132"/>
        <end position="146"/>
    </location>
</feature>
<feature type="domain" description="Gnk2-homologous" evidence="5">
    <location>
        <begin position="3"/>
        <end position="113"/>
    </location>
</feature>